<dbReference type="PANTHER" id="PTHR43861:SF1">
    <property type="entry name" value="TRANS-ACONITATE 2-METHYLTRANSFERASE"/>
    <property type="match status" value="1"/>
</dbReference>
<accession>A0A975R902</accession>
<sequence>MNNYQNYFSNRNISPESYINYELPAHLEKVIPENKEALILDFGCGFGQILQCLINKGYHNANGYDIEPDAINYCKDNGLPIIDGTKNELDKLTSKFDFIILNHVLEHFPKPEIIPMLVKIRNLLTADGEIYIAVPNAQSNTGAYWAYEDFTHHTLFTGGSLLYVLRQAGFSSIRFIDPDCLEQSSSHLKRFIRKILLRFYKWNFAFWNSITLSSFHLPSPQIFSYEIKVLAKF</sequence>
<keyword evidence="1" id="KW-0808">Transferase</keyword>
<dbReference type="Proteomes" id="UP000676649">
    <property type="component" value="Chromosome"/>
</dbReference>
<dbReference type="SUPFAM" id="SSF53335">
    <property type="entry name" value="S-adenosyl-L-methionine-dependent methyltransferases"/>
    <property type="match status" value="1"/>
</dbReference>
<dbReference type="CDD" id="cd02440">
    <property type="entry name" value="AdoMet_MTases"/>
    <property type="match status" value="1"/>
</dbReference>
<dbReference type="PANTHER" id="PTHR43861">
    <property type="entry name" value="TRANS-ACONITATE 2-METHYLTRANSFERASE-RELATED"/>
    <property type="match status" value="1"/>
</dbReference>
<dbReference type="GO" id="GO:0032259">
    <property type="term" value="P:methylation"/>
    <property type="evidence" value="ECO:0007669"/>
    <property type="project" value="UniProtKB-KW"/>
</dbReference>
<name>A0A975R902_9GAMM</name>
<dbReference type="InterPro" id="IPR029063">
    <property type="entry name" value="SAM-dependent_MTases_sf"/>
</dbReference>
<dbReference type="GO" id="GO:0008168">
    <property type="term" value="F:methyltransferase activity"/>
    <property type="evidence" value="ECO:0007669"/>
    <property type="project" value="UniProtKB-KW"/>
</dbReference>
<evidence type="ECO:0000313" key="2">
    <source>
        <dbReference type="Proteomes" id="UP000676649"/>
    </source>
</evidence>
<keyword evidence="1" id="KW-0489">Methyltransferase</keyword>
<protein>
    <submittedName>
        <fullName evidence="1">Class I SAM-dependent methyltransferase</fullName>
    </submittedName>
</protein>
<organism evidence="1 2">
    <name type="scientific">Methylomonas paludis</name>
    <dbReference type="NCBI Taxonomy" id="1173101"/>
    <lineage>
        <taxon>Bacteria</taxon>
        <taxon>Pseudomonadati</taxon>
        <taxon>Pseudomonadota</taxon>
        <taxon>Gammaproteobacteria</taxon>
        <taxon>Methylococcales</taxon>
        <taxon>Methylococcaceae</taxon>
        <taxon>Methylomonas</taxon>
    </lineage>
</organism>
<reference evidence="1" key="1">
    <citation type="submission" date="2021-04" db="EMBL/GenBank/DDBJ databases">
        <title>Draft genome sequence data of methanotrophic Methylovulum sp. strain S1L and Methylomonas sp. strain S2AM isolated from boreal lake water columns.</title>
        <authorList>
            <person name="Rissanen A.J."/>
            <person name="Mangayil R."/>
            <person name="Svenning M.M."/>
            <person name="Khanongnuch R."/>
        </authorList>
    </citation>
    <scope>NUCLEOTIDE SEQUENCE</scope>
    <source>
        <strain evidence="1">S2AM</strain>
    </source>
</reference>
<gene>
    <name evidence="1" type="ORF">KEF85_00070</name>
</gene>
<evidence type="ECO:0000313" key="1">
    <source>
        <dbReference type="EMBL" id="QWF70940.1"/>
    </source>
</evidence>
<dbReference type="Gene3D" id="3.40.50.150">
    <property type="entry name" value="Vaccinia Virus protein VP39"/>
    <property type="match status" value="1"/>
</dbReference>
<dbReference type="RefSeq" id="WP_215582451.1">
    <property type="nucleotide sequence ID" value="NZ_CP073754.1"/>
</dbReference>
<dbReference type="AlphaFoldDB" id="A0A975R902"/>
<dbReference type="EMBL" id="CP073754">
    <property type="protein sequence ID" value="QWF70940.1"/>
    <property type="molecule type" value="Genomic_DNA"/>
</dbReference>
<proteinExistence type="predicted"/>
<dbReference type="KEGG" id="mpad:KEF85_00070"/>
<dbReference type="Pfam" id="PF13489">
    <property type="entry name" value="Methyltransf_23"/>
    <property type="match status" value="1"/>
</dbReference>
<keyword evidence="2" id="KW-1185">Reference proteome</keyword>